<dbReference type="InterPro" id="IPR031157">
    <property type="entry name" value="G_TR_CS"/>
</dbReference>
<keyword evidence="3" id="KW-0699">rRNA-binding</keyword>
<keyword evidence="6" id="KW-1185">Reference proteome</keyword>
<gene>
    <name evidence="3" type="primary">bipA</name>
    <name evidence="5" type="ORF">J2Z66_004436</name>
</gene>
<dbReference type="InterPro" id="IPR035647">
    <property type="entry name" value="EFG_III/V"/>
</dbReference>
<dbReference type="InterPro" id="IPR042116">
    <property type="entry name" value="TypA/BipA_C"/>
</dbReference>
<dbReference type="InterPro" id="IPR027417">
    <property type="entry name" value="P-loop_NTPase"/>
</dbReference>
<dbReference type="HAMAP" id="MF_00849">
    <property type="entry name" value="BipA"/>
    <property type="match status" value="1"/>
</dbReference>
<dbReference type="Gene3D" id="3.40.50.300">
    <property type="entry name" value="P-loop containing nucleotide triphosphate hydrolases"/>
    <property type="match status" value="1"/>
</dbReference>
<dbReference type="Gene3D" id="2.40.50.250">
    <property type="entry name" value="bipa protein"/>
    <property type="match status" value="1"/>
</dbReference>
<keyword evidence="3" id="KW-0378">Hydrolase</keyword>
<dbReference type="Pfam" id="PF00009">
    <property type="entry name" value="GTP_EFTU"/>
    <property type="match status" value="1"/>
</dbReference>
<evidence type="ECO:0000256" key="2">
    <source>
        <dbReference type="ARBA" id="ARBA00023134"/>
    </source>
</evidence>
<dbReference type="InterPro" id="IPR006298">
    <property type="entry name" value="BipA"/>
</dbReference>
<dbReference type="Proteomes" id="UP001519287">
    <property type="component" value="Unassembled WGS sequence"/>
</dbReference>
<dbReference type="InterPro" id="IPR048876">
    <property type="entry name" value="BipA_C"/>
</dbReference>
<dbReference type="PANTHER" id="PTHR42908:SF8">
    <property type="entry name" value="TR-TYPE G DOMAIN-CONTAINING PROTEIN"/>
    <property type="match status" value="1"/>
</dbReference>
<comment type="subunit">
    <text evidence="3">Monomer.</text>
</comment>
<dbReference type="InterPro" id="IPR047041">
    <property type="entry name" value="BipA_GTP-bd_dom"/>
</dbReference>
<dbReference type="Gene3D" id="3.30.70.240">
    <property type="match status" value="1"/>
</dbReference>
<dbReference type="PANTHER" id="PTHR42908">
    <property type="entry name" value="TRANSLATION ELONGATION FACTOR-RELATED"/>
    <property type="match status" value="1"/>
</dbReference>
<dbReference type="Pfam" id="PF14492">
    <property type="entry name" value="EFG_III"/>
    <property type="match status" value="1"/>
</dbReference>
<dbReference type="CDD" id="cd03691">
    <property type="entry name" value="BipA_TypA_II"/>
    <property type="match status" value="1"/>
</dbReference>
<dbReference type="InterPro" id="IPR005225">
    <property type="entry name" value="Small_GTP-bd"/>
</dbReference>
<dbReference type="EMBL" id="JAGGLB010000015">
    <property type="protein sequence ID" value="MBP1992823.1"/>
    <property type="molecule type" value="Genomic_DNA"/>
</dbReference>
<dbReference type="InterPro" id="IPR000640">
    <property type="entry name" value="EFG_V-like"/>
</dbReference>
<protein>
    <recommendedName>
        <fullName evidence="3">Large ribosomal subunit assembly factor BipA</fullName>
        <ecNumber evidence="3">3.6.5.-</ecNumber>
    </recommendedName>
    <alternativeName>
        <fullName evidence="3">GTP-binding protein BipA</fullName>
    </alternativeName>
</protein>
<accession>A0ABS4IZ09</accession>
<keyword evidence="3" id="KW-0963">Cytoplasm</keyword>
<feature type="binding site" evidence="3">
    <location>
        <begin position="67"/>
        <end position="72"/>
    </location>
    <ligand>
        <name>GTP</name>
        <dbReference type="ChEBI" id="CHEBI:37565"/>
    </ligand>
</feature>
<comment type="caution">
    <text evidence="5">The sequence shown here is derived from an EMBL/GenBank/DDBJ whole genome shotgun (WGS) entry which is preliminary data.</text>
</comment>
<comment type="subcellular location">
    <subcellularLocation>
        <location evidence="3">Cytoplasm</location>
    </subcellularLocation>
    <text evidence="3">Binds to ribosomes.</text>
</comment>
<dbReference type="InterPro" id="IPR035651">
    <property type="entry name" value="BipA_V"/>
</dbReference>
<name>A0ABS4IZ09_9BACL</name>
<dbReference type="CDD" id="cd01891">
    <property type="entry name" value="TypA_BipA"/>
    <property type="match status" value="1"/>
</dbReference>
<proteinExistence type="inferred from homology"/>
<dbReference type="InterPro" id="IPR004161">
    <property type="entry name" value="EFTu-like_2"/>
</dbReference>
<dbReference type="SUPFAM" id="SSF52540">
    <property type="entry name" value="P-loop containing nucleoside triphosphate hydrolases"/>
    <property type="match status" value="1"/>
</dbReference>
<dbReference type="Pfam" id="PF00679">
    <property type="entry name" value="EFG_C"/>
    <property type="match status" value="1"/>
</dbReference>
<dbReference type="InterPro" id="IPR009000">
    <property type="entry name" value="Transl_B-barrel_sf"/>
</dbReference>
<dbReference type="CDD" id="cd03710">
    <property type="entry name" value="BipA_TypA_C"/>
    <property type="match status" value="1"/>
</dbReference>
<dbReference type="Gene3D" id="2.40.30.10">
    <property type="entry name" value="Translation factors"/>
    <property type="match status" value="1"/>
</dbReference>
<evidence type="ECO:0000256" key="1">
    <source>
        <dbReference type="ARBA" id="ARBA00022741"/>
    </source>
</evidence>
<keyword evidence="3" id="KW-0820">tRNA-binding</keyword>
<feature type="domain" description="Tr-type G" evidence="4">
    <location>
        <begin position="55"/>
        <end position="250"/>
    </location>
</feature>
<dbReference type="InterPro" id="IPR000795">
    <property type="entry name" value="T_Tr_GTP-bd_dom"/>
</dbReference>
<comment type="catalytic activity">
    <reaction evidence="3">
        <text>GTP + H2O = GDP + phosphate + H(+)</text>
        <dbReference type="Rhea" id="RHEA:19669"/>
        <dbReference type="ChEBI" id="CHEBI:15377"/>
        <dbReference type="ChEBI" id="CHEBI:15378"/>
        <dbReference type="ChEBI" id="CHEBI:37565"/>
        <dbReference type="ChEBI" id="CHEBI:43474"/>
        <dbReference type="ChEBI" id="CHEBI:58189"/>
    </reaction>
</comment>
<dbReference type="Pfam" id="PF03144">
    <property type="entry name" value="GTP_EFTU_D2"/>
    <property type="match status" value="1"/>
</dbReference>
<sequence>MNFLKRGQLSLHFSSFGHIIKENVRRRRFLSDACFVDEEEILSVERVLNIMHAREKIRNIAIIAHVDHGKTTLVDKLLQQSGTFRENEAIQERAMDSNDLERERGITILAKNTAIHYKDNLINILDTPGHADFGGEVERIMKMVDGVLLVVDAFEGTMPQTKFVLRKALEQNLSPVVVLNKIDRPNARPSEVVDEVLDLFIELGATDEQLDFHVVYASALQGTSSLDPDQQGENMAAIYETIVEHIPAPTESLEDPLQFLVTLMDYNEYLGRIAVGRVNRGKIRQGQSVAVMTREGGMKQARIEKLFGFSGLKRIEIEEAGAGDIIAISGIKDINIGETIADPANPEALPVLKIDEPTLQMTFLVNNSPFAGREGKWVTSRKIRERLYKELETDVSLRVEDTDSPDAFVVSGRGELHLGILIENMRREGFELQVSKPEVIIRVIDGQKMEPIEHLIIDVPEDSMGAVMESLGTRKAEMVNMINNGSGNVRLEFNIPARGLIGYRTNFLTLTRGYGIMNHAFDSYGPYQGAGVGGRHEGVLVSSETGTCTLYGILSVEDRGIMFLYPGAEIYEGMVVGEHNRDNDIIVNICKEKQVNNIRSANKEETVKMKTPRSHSLEQALEYLNDDELCEITPKSVRIRKKLLNKSERERAEKHRKTAESTV</sequence>
<dbReference type="PROSITE" id="PS00301">
    <property type="entry name" value="G_TR_1"/>
    <property type="match status" value="1"/>
</dbReference>
<feature type="binding site" evidence="3">
    <location>
        <begin position="180"/>
        <end position="183"/>
    </location>
    <ligand>
        <name>GTP</name>
        <dbReference type="ChEBI" id="CHEBI:37565"/>
    </ligand>
</feature>
<evidence type="ECO:0000313" key="6">
    <source>
        <dbReference type="Proteomes" id="UP001519287"/>
    </source>
</evidence>
<keyword evidence="3" id="KW-0690">Ribosome biogenesis</keyword>
<reference evidence="5 6" key="1">
    <citation type="submission" date="2021-03" db="EMBL/GenBank/DDBJ databases">
        <title>Genomic Encyclopedia of Type Strains, Phase IV (KMG-IV): sequencing the most valuable type-strain genomes for metagenomic binning, comparative biology and taxonomic classification.</title>
        <authorList>
            <person name="Goeker M."/>
        </authorList>
    </citation>
    <scope>NUCLEOTIDE SEQUENCE [LARGE SCALE GENOMIC DNA]</scope>
    <source>
        <strain evidence="5 6">DSM 26048</strain>
    </source>
</reference>
<dbReference type="SUPFAM" id="SSF54980">
    <property type="entry name" value="EF-G C-terminal domain-like"/>
    <property type="match status" value="2"/>
</dbReference>
<evidence type="ECO:0000259" key="4">
    <source>
        <dbReference type="PROSITE" id="PS51722"/>
    </source>
</evidence>
<dbReference type="InterPro" id="IPR047043">
    <property type="entry name" value="BipA_III"/>
</dbReference>
<comment type="similarity">
    <text evidence="3">Belongs to the TRAFAC class translation factor GTPase superfamily. Classic translation factor GTPase family. BipA subfamily.</text>
</comment>
<evidence type="ECO:0000313" key="5">
    <source>
        <dbReference type="EMBL" id="MBP1992823.1"/>
    </source>
</evidence>
<dbReference type="InterPro" id="IPR041095">
    <property type="entry name" value="EFG_II"/>
</dbReference>
<dbReference type="NCBIfam" id="TIGR00231">
    <property type="entry name" value="small_GTP"/>
    <property type="match status" value="1"/>
</dbReference>
<dbReference type="EC" id="3.6.5.-" evidence="3"/>
<dbReference type="PROSITE" id="PS51722">
    <property type="entry name" value="G_TR_2"/>
    <property type="match status" value="1"/>
</dbReference>
<dbReference type="SUPFAM" id="SSF50447">
    <property type="entry name" value="Translation proteins"/>
    <property type="match status" value="1"/>
</dbReference>
<organism evidence="5 6">
    <name type="scientific">Paenibacillus eucommiae</name>
    <dbReference type="NCBI Taxonomy" id="1355755"/>
    <lineage>
        <taxon>Bacteria</taxon>
        <taxon>Bacillati</taxon>
        <taxon>Bacillota</taxon>
        <taxon>Bacilli</taxon>
        <taxon>Bacillales</taxon>
        <taxon>Paenibacillaceae</taxon>
        <taxon>Paenibacillus</taxon>
    </lineage>
</organism>
<dbReference type="CDD" id="cd16263">
    <property type="entry name" value="BipA_III"/>
    <property type="match status" value="1"/>
</dbReference>
<dbReference type="Gene3D" id="3.30.70.870">
    <property type="entry name" value="Elongation Factor G (Translational Gtpase), domain 3"/>
    <property type="match status" value="1"/>
</dbReference>
<keyword evidence="3" id="KW-0694">RNA-binding</keyword>
<keyword evidence="2 3" id="KW-0342">GTP-binding</keyword>
<keyword evidence="1 3" id="KW-0547">Nucleotide-binding</keyword>
<comment type="function">
    <text evidence="3">A 50S ribosomal subunit assembly protein with GTPase activity, required for 50S subunit assembly at low temperatures, may also play a role in translation. Binds GTP and analogs. Binds the 70S ribosome between the 30S and 50S subunits, in a similar position as ribosome-bound EF-G; it contacts a number of ribosomal proteins, both rRNAs and the A-site tRNA.</text>
</comment>
<dbReference type="NCBIfam" id="TIGR01394">
    <property type="entry name" value="TypA_BipA"/>
    <property type="match status" value="1"/>
</dbReference>
<evidence type="ECO:0000256" key="3">
    <source>
        <dbReference type="HAMAP-Rule" id="MF_00849"/>
    </source>
</evidence>
<dbReference type="InterPro" id="IPR047042">
    <property type="entry name" value="BipA_II"/>
</dbReference>
<dbReference type="Pfam" id="PF21018">
    <property type="entry name" value="BipA_C"/>
    <property type="match status" value="1"/>
</dbReference>
<dbReference type="PRINTS" id="PR00315">
    <property type="entry name" value="ELONGATNFCT"/>
</dbReference>